<dbReference type="RefSeq" id="WP_107845099.1">
    <property type="nucleotide sequence ID" value="NZ_QBKS01000001.1"/>
</dbReference>
<evidence type="ECO:0000313" key="1">
    <source>
        <dbReference type="EMBL" id="PTX56956.1"/>
    </source>
</evidence>
<sequence length="255" mass="26813">MSETILPPPIKADPPVEAQIAALARRYRGARGLGLRLMGTLGAQAETLLDRLPHSARSGLDAATMRALELSFSAAHASRGTVPDTGQWLTRALTAGTGAAGGFGGLPSALAELPLTTTVMLRAIQGIAAEHGFDPSHDDTRAECLQVFASAGPLEEDDGTDLSFLTLRMTVSGTTMQALLKQVAPKLALVLGQKLAAQTVPVLGAVTGAAINYTFTSYYQEMAHVSFGLRKLAEETGTDRAQLIAEFRTQVSKRA</sequence>
<dbReference type="AlphaFoldDB" id="A0A2T6BLL9"/>
<proteinExistence type="predicted"/>
<dbReference type="EMBL" id="QBKS01000001">
    <property type="protein sequence ID" value="PTX56956.1"/>
    <property type="molecule type" value="Genomic_DNA"/>
</dbReference>
<dbReference type="PANTHER" id="PTHR41260">
    <property type="entry name" value="PROTEIN ECSC"/>
    <property type="match status" value="1"/>
</dbReference>
<dbReference type="InterPro" id="IPR024787">
    <property type="entry name" value="EcsC"/>
</dbReference>
<evidence type="ECO:0000313" key="2">
    <source>
        <dbReference type="Proteomes" id="UP000243978"/>
    </source>
</evidence>
<dbReference type="PANTHER" id="PTHR41260:SF1">
    <property type="entry name" value="PROTEIN ECSC"/>
    <property type="match status" value="1"/>
</dbReference>
<accession>A0A2T6BLL9</accession>
<protein>
    <submittedName>
        <fullName evidence="1">EcsC family protein</fullName>
    </submittedName>
</protein>
<comment type="caution">
    <text evidence="1">The sequence shown here is derived from an EMBL/GenBank/DDBJ whole genome shotgun (WGS) entry which is preliminary data.</text>
</comment>
<dbReference type="Pfam" id="PF12787">
    <property type="entry name" value="EcsC"/>
    <property type="match status" value="1"/>
</dbReference>
<gene>
    <name evidence="1" type="ORF">C8N43_1621</name>
</gene>
<organism evidence="1 2">
    <name type="scientific">Litoreibacter ponti</name>
    <dbReference type="NCBI Taxonomy" id="1510457"/>
    <lineage>
        <taxon>Bacteria</taxon>
        <taxon>Pseudomonadati</taxon>
        <taxon>Pseudomonadota</taxon>
        <taxon>Alphaproteobacteria</taxon>
        <taxon>Rhodobacterales</taxon>
        <taxon>Roseobacteraceae</taxon>
        <taxon>Litoreibacter</taxon>
    </lineage>
</organism>
<dbReference type="Proteomes" id="UP000243978">
    <property type="component" value="Unassembled WGS sequence"/>
</dbReference>
<keyword evidence="2" id="KW-1185">Reference proteome</keyword>
<dbReference type="OrthoDB" id="7569638at2"/>
<reference evidence="1 2" key="1">
    <citation type="submission" date="2018-04" db="EMBL/GenBank/DDBJ databases">
        <title>Genomic Encyclopedia of Archaeal and Bacterial Type Strains, Phase II (KMG-II): from individual species to whole genera.</title>
        <authorList>
            <person name="Goeker M."/>
        </authorList>
    </citation>
    <scope>NUCLEOTIDE SEQUENCE [LARGE SCALE GENOMIC DNA]</scope>
    <source>
        <strain evidence="1 2">DSM 100977</strain>
    </source>
</reference>
<name>A0A2T6BLL9_9RHOB</name>